<dbReference type="Proteomes" id="UP000265882">
    <property type="component" value="Unassembled WGS sequence"/>
</dbReference>
<dbReference type="PANTHER" id="PTHR43261:SF6">
    <property type="entry name" value="ELONGATION FACTOR G-LIKE PROTEIN"/>
    <property type="match status" value="1"/>
</dbReference>
<dbReference type="InterPro" id="IPR027417">
    <property type="entry name" value="P-loop_NTPase"/>
</dbReference>
<dbReference type="CDD" id="cd03713">
    <property type="entry name" value="EFG_mtEFG_C"/>
    <property type="match status" value="1"/>
</dbReference>
<organism evidence="10 11">
    <name type="scientific">Abyssobacteria bacterium (strain SURF_5)</name>
    <dbReference type="NCBI Taxonomy" id="2093360"/>
    <lineage>
        <taxon>Bacteria</taxon>
        <taxon>Pseudomonadati</taxon>
        <taxon>Candidatus Hydrogenedentota</taxon>
        <taxon>Candidatus Abyssobacteria</taxon>
    </lineage>
</organism>
<keyword evidence="5" id="KW-0648">Protein biosynthesis</keyword>
<dbReference type="Gene3D" id="3.30.230.10">
    <property type="match status" value="1"/>
</dbReference>
<accession>A0A3A4NQR4</accession>
<dbReference type="Pfam" id="PF22042">
    <property type="entry name" value="EF-G_D2"/>
    <property type="match status" value="1"/>
</dbReference>
<dbReference type="NCBIfam" id="TIGR00231">
    <property type="entry name" value="small_GTP"/>
    <property type="match status" value="1"/>
</dbReference>
<keyword evidence="4 10" id="KW-0251">Elongation factor</keyword>
<dbReference type="InterPro" id="IPR020568">
    <property type="entry name" value="Ribosomal_Su5_D2-typ_SF"/>
</dbReference>
<sequence>MAKFDVKDIRNVGLVGHGGTGKTSLVERILNETGKTSRMGSVDVGNTVGDYLDEEVTRKFTIALKLTHTDWQKGRIYIIDNPGYADFVGEMAASLAALDSALMLVDGTAGIEVGTITSWRYCDKYHLSRAIFVNKLDKEHSDFYRILASLRESLGDACIPFTIPIGKEAGLKAVVSLWKTADESQVPDDIRGKFSEYREKLLEAAAETDDALTEKYLEEGALSEEETAAGLKKGIASGAIVPVLCGAGEKGIGVKELLDFAMDCLPSPLDVPRRKAKNKKQEYEEIQPDPSAPLAARVFKTMTDPYIGQLTYFRVFSGTVRVETGFYNANKQVQERIGNMFVMQGKEQTSVDSVGPGEIAAIPKLKVTEAGDTMCDSNRFLLFDPIDFPEPMVRLSVKPQSRADEDRIMQALNRIANEDPTFKVYRNQETKEEIIAGMGDLHLNVIMDRLKSKFNVSAETSLPRVPYKETIKGKASARYRHKKQSGGRGQFGEVELELTPKQRGEGFEFEDDIFGGSISKNYVPAVEKGVVEALERGIMAGFPVVDVKVRLYDGMMHSVDSSELAFKIAGSQAVQKAASQTQMALLEPLMEVEVLVPEEFMGDITGIFNSKRGRVLGMEATPHGQIIRVTVPEAEILNFSTELRSITGGRGSYTMKFSHYEEVPAHITQRIIDQAKKEKEEAEK</sequence>
<dbReference type="InterPro" id="IPR035649">
    <property type="entry name" value="EFG_V"/>
</dbReference>
<reference evidence="10 11" key="1">
    <citation type="journal article" date="2017" name="ISME J.">
        <title>Energy and carbon metabolisms in a deep terrestrial subsurface fluid microbial community.</title>
        <authorList>
            <person name="Momper L."/>
            <person name="Jungbluth S.P."/>
            <person name="Lee M.D."/>
            <person name="Amend J.P."/>
        </authorList>
    </citation>
    <scope>NUCLEOTIDE SEQUENCE [LARGE SCALE GENOMIC DNA]</scope>
    <source>
        <strain evidence="10">SURF_5</strain>
    </source>
</reference>
<dbReference type="GO" id="GO:0005525">
    <property type="term" value="F:GTP binding"/>
    <property type="evidence" value="ECO:0007669"/>
    <property type="project" value="UniProtKB-UniRule"/>
</dbReference>
<dbReference type="InterPro" id="IPR035647">
    <property type="entry name" value="EFG_III/V"/>
</dbReference>
<dbReference type="FunFam" id="3.30.70.240:FF:000001">
    <property type="entry name" value="Elongation factor G"/>
    <property type="match status" value="1"/>
</dbReference>
<dbReference type="CDD" id="cd04170">
    <property type="entry name" value="EF-G_bact"/>
    <property type="match status" value="1"/>
</dbReference>
<feature type="domain" description="Tr-type G" evidence="9">
    <location>
        <begin position="7"/>
        <end position="269"/>
    </location>
</feature>
<dbReference type="InterPro" id="IPR053905">
    <property type="entry name" value="EF-G-like_DII"/>
</dbReference>
<evidence type="ECO:0000256" key="8">
    <source>
        <dbReference type="NCBIfam" id="TIGR00484"/>
    </source>
</evidence>
<dbReference type="Pfam" id="PF03764">
    <property type="entry name" value="EFG_IV"/>
    <property type="match status" value="1"/>
</dbReference>
<dbReference type="SMART" id="SM00889">
    <property type="entry name" value="EFG_IV"/>
    <property type="match status" value="1"/>
</dbReference>
<dbReference type="NCBIfam" id="NF009379">
    <property type="entry name" value="PRK12740.1-3"/>
    <property type="match status" value="1"/>
</dbReference>
<evidence type="ECO:0000256" key="6">
    <source>
        <dbReference type="ARBA" id="ARBA00023134"/>
    </source>
</evidence>
<evidence type="ECO:0000256" key="4">
    <source>
        <dbReference type="ARBA" id="ARBA00022768"/>
    </source>
</evidence>
<dbReference type="EMBL" id="QZKU01000068">
    <property type="protein sequence ID" value="RJP21362.1"/>
    <property type="molecule type" value="Genomic_DNA"/>
</dbReference>
<dbReference type="Gene3D" id="3.40.50.300">
    <property type="entry name" value="P-loop containing nucleotide triphosphate hydrolases"/>
    <property type="match status" value="1"/>
</dbReference>
<dbReference type="InterPro" id="IPR005225">
    <property type="entry name" value="Small_GTP-bd"/>
</dbReference>
<comment type="function">
    <text evidence="7">Catalyzes the GTP-dependent ribosomal translocation step during translation elongation. During this step, the ribosome changes from the pre-translocational (PRE) to the post-translocational (POST) state as the newly formed A-site-bound peptidyl-tRNA and P-site-bound deacylated tRNA move to the P and E sites, respectively. Catalyzes the coordinated movement of the two tRNA molecules, the mRNA and conformational changes in the ribosome.</text>
</comment>
<keyword evidence="6" id="KW-0342">GTP-binding</keyword>
<dbReference type="NCBIfam" id="NF009891">
    <property type="entry name" value="PRK13351.1-1"/>
    <property type="match status" value="1"/>
</dbReference>
<dbReference type="NCBIfam" id="TIGR00484">
    <property type="entry name" value="EF-G"/>
    <property type="match status" value="1"/>
</dbReference>
<dbReference type="CDD" id="cd16262">
    <property type="entry name" value="EFG_III"/>
    <property type="match status" value="1"/>
</dbReference>
<dbReference type="InterPro" id="IPR000640">
    <property type="entry name" value="EFG_V-like"/>
</dbReference>
<evidence type="ECO:0000256" key="2">
    <source>
        <dbReference type="ARBA" id="ARBA00017872"/>
    </source>
</evidence>
<dbReference type="GO" id="GO:0003924">
    <property type="term" value="F:GTPase activity"/>
    <property type="evidence" value="ECO:0007669"/>
    <property type="project" value="InterPro"/>
</dbReference>
<proteinExistence type="inferred from homology"/>
<evidence type="ECO:0000256" key="5">
    <source>
        <dbReference type="ARBA" id="ARBA00022917"/>
    </source>
</evidence>
<evidence type="ECO:0000256" key="3">
    <source>
        <dbReference type="ARBA" id="ARBA00022741"/>
    </source>
</evidence>
<dbReference type="SUPFAM" id="SSF54211">
    <property type="entry name" value="Ribosomal protein S5 domain 2-like"/>
    <property type="match status" value="1"/>
</dbReference>
<dbReference type="InterPro" id="IPR009022">
    <property type="entry name" value="EFG_III"/>
</dbReference>
<dbReference type="InterPro" id="IPR041095">
    <property type="entry name" value="EFG_II"/>
</dbReference>
<comment type="caution">
    <text evidence="10">The sequence shown here is derived from an EMBL/GenBank/DDBJ whole genome shotgun (WGS) entry which is preliminary data.</text>
</comment>
<dbReference type="Pfam" id="PF00009">
    <property type="entry name" value="GTP_EFTU"/>
    <property type="match status" value="1"/>
</dbReference>
<dbReference type="GO" id="GO:0003746">
    <property type="term" value="F:translation elongation factor activity"/>
    <property type="evidence" value="ECO:0007669"/>
    <property type="project" value="UniProtKB-UniRule"/>
</dbReference>
<evidence type="ECO:0000256" key="1">
    <source>
        <dbReference type="ARBA" id="ARBA00005870"/>
    </source>
</evidence>
<dbReference type="Pfam" id="PF00679">
    <property type="entry name" value="EFG_C"/>
    <property type="match status" value="1"/>
</dbReference>
<dbReference type="PANTHER" id="PTHR43261">
    <property type="entry name" value="TRANSLATION ELONGATION FACTOR G-RELATED"/>
    <property type="match status" value="1"/>
</dbReference>
<protein>
    <recommendedName>
        <fullName evidence="2 8">Elongation factor G</fullName>
    </recommendedName>
</protein>
<dbReference type="FunFam" id="3.30.230.10:FF:000003">
    <property type="entry name" value="Elongation factor G"/>
    <property type="match status" value="1"/>
</dbReference>
<dbReference type="AlphaFoldDB" id="A0A3A4NQR4"/>
<dbReference type="Gene3D" id="3.30.70.240">
    <property type="match status" value="1"/>
</dbReference>
<dbReference type="FunFam" id="3.30.70.870:FF:000002">
    <property type="entry name" value="Translation elongation factor 2"/>
    <property type="match status" value="1"/>
</dbReference>
<dbReference type="SUPFAM" id="SSF52540">
    <property type="entry name" value="P-loop containing nucleoside triphosphate hydrolases"/>
    <property type="match status" value="1"/>
</dbReference>
<gene>
    <name evidence="10" type="primary">fusA</name>
    <name evidence="10" type="ORF">C4520_10130</name>
</gene>
<dbReference type="Pfam" id="PF14492">
    <property type="entry name" value="EFG_III"/>
    <property type="match status" value="1"/>
</dbReference>
<dbReference type="Gene3D" id="3.30.70.870">
    <property type="entry name" value="Elongation Factor G (Translational Gtpase), domain 3"/>
    <property type="match status" value="1"/>
</dbReference>
<dbReference type="CDD" id="cd04088">
    <property type="entry name" value="EFG_mtEFG_II"/>
    <property type="match status" value="1"/>
</dbReference>
<dbReference type="NCBIfam" id="NF009381">
    <property type="entry name" value="PRK12740.1-5"/>
    <property type="match status" value="1"/>
</dbReference>
<dbReference type="SMART" id="SM00838">
    <property type="entry name" value="EFG_C"/>
    <property type="match status" value="1"/>
</dbReference>
<dbReference type="InterPro" id="IPR047872">
    <property type="entry name" value="EFG_IV"/>
</dbReference>
<dbReference type="GO" id="GO:0032790">
    <property type="term" value="P:ribosome disassembly"/>
    <property type="evidence" value="ECO:0007669"/>
    <property type="project" value="TreeGrafter"/>
</dbReference>
<evidence type="ECO:0000256" key="7">
    <source>
        <dbReference type="ARBA" id="ARBA00024731"/>
    </source>
</evidence>
<comment type="similarity">
    <text evidence="1">Belongs to the TRAFAC class translation factor GTPase superfamily. Classic translation factor GTPase family. EF-G/EF-2 subfamily.</text>
</comment>
<keyword evidence="3" id="KW-0547">Nucleotide-binding</keyword>
<dbReference type="CDD" id="cd01434">
    <property type="entry name" value="EFG_mtEFG1_IV"/>
    <property type="match status" value="1"/>
</dbReference>
<dbReference type="PRINTS" id="PR00315">
    <property type="entry name" value="ELONGATNFCT"/>
</dbReference>
<dbReference type="InterPro" id="IPR004540">
    <property type="entry name" value="Transl_elong_EFG/EF2"/>
</dbReference>
<dbReference type="PROSITE" id="PS51722">
    <property type="entry name" value="G_TR_2"/>
    <property type="match status" value="1"/>
</dbReference>
<name>A0A3A4NQR4_ABYX5</name>
<dbReference type="InterPro" id="IPR000795">
    <property type="entry name" value="T_Tr_GTP-bd_dom"/>
</dbReference>
<dbReference type="InterPro" id="IPR009000">
    <property type="entry name" value="Transl_B-barrel_sf"/>
</dbReference>
<dbReference type="SUPFAM" id="SSF54980">
    <property type="entry name" value="EF-G C-terminal domain-like"/>
    <property type="match status" value="2"/>
</dbReference>
<dbReference type="InterPro" id="IPR005517">
    <property type="entry name" value="Transl_elong_EFG/EF2_IV"/>
</dbReference>
<evidence type="ECO:0000313" key="10">
    <source>
        <dbReference type="EMBL" id="RJP21362.1"/>
    </source>
</evidence>
<dbReference type="InterPro" id="IPR014721">
    <property type="entry name" value="Ribsml_uS5_D2-typ_fold_subgr"/>
</dbReference>
<evidence type="ECO:0000259" key="9">
    <source>
        <dbReference type="PROSITE" id="PS51722"/>
    </source>
</evidence>
<evidence type="ECO:0000313" key="11">
    <source>
        <dbReference type="Proteomes" id="UP000265882"/>
    </source>
</evidence>
<dbReference type="Gene3D" id="2.40.30.10">
    <property type="entry name" value="Translation factors"/>
    <property type="match status" value="1"/>
</dbReference>
<dbReference type="SUPFAM" id="SSF50447">
    <property type="entry name" value="Translation proteins"/>
    <property type="match status" value="1"/>
</dbReference>